<feature type="active site" evidence="1">
    <location>
        <position position="280"/>
    </location>
</feature>
<dbReference type="InterPro" id="IPR027065">
    <property type="entry name" value="Lon_Prtase"/>
</dbReference>
<dbReference type="RefSeq" id="WP_016182540.1">
    <property type="nucleotide sequence ID" value="NZ_JXKI01000036.1"/>
</dbReference>
<keyword evidence="1" id="KW-0378">Hydrolase</keyword>
<comment type="catalytic activity">
    <reaction evidence="1">
        <text>Hydrolysis of proteins in presence of ATP.</text>
        <dbReference type="EC" id="3.4.21.53"/>
    </reaction>
</comment>
<keyword evidence="1" id="KW-0720">Serine protease</keyword>
<comment type="similarity">
    <text evidence="1">Belongs to the peptidase S16 family.</text>
</comment>
<dbReference type="EMBL" id="ASWJ01000004">
    <property type="protein sequence ID" value="EOW84478.1"/>
    <property type="molecule type" value="Genomic_DNA"/>
</dbReference>
<evidence type="ECO:0000313" key="4">
    <source>
        <dbReference type="Proteomes" id="UP000014113"/>
    </source>
</evidence>
<dbReference type="SUPFAM" id="SSF50156">
    <property type="entry name" value="PDZ domain-like"/>
    <property type="match status" value="1"/>
</dbReference>
<organism evidence="3 4">
    <name type="scientific">Enterococcus columbae DSM 7374 = ATCC 51263</name>
    <dbReference type="NCBI Taxonomy" id="1121865"/>
    <lineage>
        <taxon>Bacteria</taxon>
        <taxon>Bacillati</taxon>
        <taxon>Bacillota</taxon>
        <taxon>Bacilli</taxon>
        <taxon>Lactobacillales</taxon>
        <taxon>Enterococcaceae</taxon>
        <taxon>Enterococcus</taxon>
    </lineage>
</organism>
<dbReference type="Pfam" id="PF05362">
    <property type="entry name" value="Lon_C"/>
    <property type="match status" value="1"/>
</dbReference>
<dbReference type="InterPro" id="IPR001478">
    <property type="entry name" value="PDZ"/>
</dbReference>
<dbReference type="GO" id="GO:0005524">
    <property type="term" value="F:ATP binding"/>
    <property type="evidence" value="ECO:0007669"/>
    <property type="project" value="InterPro"/>
</dbReference>
<accession>S1NFM8</accession>
<dbReference type="PROSITE" id="PS51786">
    <property type="entry name" value="LON_PROTEOLYTIC"/>
    <property type="match status" value="1"/>
</dbReference>
<evidence type="ECO:0000313" key="3">
    <source>
        <dbReference type="EMBL" id="EOW84478.1"/>
    </source>
</evidence>
<feature type="active site" evidence="1">
    <location>
        <position position="235"/>
    </location>
</feature>
<dbReference type="Proteomes" id="UP000014113">
    <property type="component" value="Unassembled WGS sequence"/>
</dbReference>
<sequence>MKKPNRQLKKWLLGSCIAVLLLIFFFFPLNAYIEKPGKAVALADLISVDGKTDKESGSFSLTYVSMIQATPFSYLKAKVTPYQKIISSKEYLAGSSNQESYQELQDYYTQSSKIAAEKQALSAAGLDYQLDFKGLKVIDMNNQSDFYQKVALGDVIIKFNQQSFNSLADFLQLLQKNTKNTFTLTLIRNQKQLTVTGKLVTIDKQLRLGLGLGGAYELSTTKKIHFETEGYSGPSAGLMFSLELYEQLTKQNIRKGKQIAGTGTIELDGSVGQIGGIEQKVVAAANSNMDIFFAPNDPETKDNNYTKALATAKAIKTDMKIVPVTSFQDALDYLAKMK</sequence>
<dbReference type="NCBIfam" id="NF041438">
    <property type="entry name" value="SepM_fam_S16"/>
    <property type="match status" value="1"/>
</dbReference>
<gene>
    <name evidence="3" type="ORF">I568_00974</name>
</gene>
<feature type="domain" description="Lon proteolytic" evidence="2">
    <location>
        <begin position="233"/>
        <end position="337"/>
    </location>
</feature>
<keyword evidence="1" id="KW-0645">Protease</keyword>
<dbReference type="GO" id="GO:0030163">
    <property type="term" value="P:protein catabolic process"/>
    <property type="evidence" value="ECO:0007669"/>
    <property type="project" value="InterPro"/>
</dbReference>
<dbReference type="SUPFAM" id="SSF54211">
    <property type="entry name" value="Ribosomal protein S5 domain 2-like"/>
    <property type="match status" value="1"/>
</dbReference>
<dbReference type="GO" id="GO:0004176">
    <property type="term" value="F:ATP-dependent peptidase activity"/>
    <property type="evidence" value="ECO:0007669"/>
    <property type="project" value="UniProtKB-UniRule"/>
</dbReference>
<dbReference type="Pfam" id="PF13180">
    <property type="entry name" value="PDZ_2"/>
    <property type="match status" value="1"/>
</dbReference>
<evidence type="ECO:0000256" key="1">
    <source>
        <dbReference type="PROSITE-ProRule" id="PRU01122"/>
    </source>
</evidence>
<dbReference type="GO" id="GO:0006508">
    <property type="term" value="P:proteolysis"/>
    <property type="evidence" value="ECO:0007669"/>
    <property type="project" value="UniProtKB-KW"/>
</dbReference>
<comment type="caution">
    <text evidence="3">The sequence shown here is derived from an EMBL/GenBank/DDBJ whole genome shotgun (WGS) entry which is preliminary data.</text>
</comment>
<keyword evidence="4" id="KW-1185">Reference proteome</keyword>
<protein>
    <recommendedName>
        <fullName evidence="1">endopeptidase La</fullName>
        <ecNumber evidence="1">3.4.21.53</ecNumber>
    </recommendedName>
</protein>
<dbReference type="InterPro" id="IPR014721">
    <property type="entry name" value="Ribsml_uS5_D2-typ_fold_subgr"/>
</dbReference>
<dbReference type="InterPro" id="IPR020568">
    <property type="entry name" value="Ribosomal_Su5_D2-typ_SF"/>
</dbReference>
<dbReference type="eggNOG" id="COG3480">
    <property type="taxonomic scope" value="Bacteria"/>
</dbReference>
<dbReference type="PANTHER" id="PTHR10046">
    <property type="entry name" value="ATP DEPENDENT LON PROTEASE FAMILY MEMBER"/>
    <property type="match status" value="1"/>
</dbReference>
<dbReference type="OrthoDB" id="2356897at2"/>
<dbReference type="InterPro" id="IPR008269">
    <property type="entry name" value="Lon_proteolytic"/>
</dbReference>
<proteinExistence type="inferred from homology"/>
<dbReference type="Gene3D" id="3.30.230.10">
    <property type="match status" value="1"/>
</dbReference>
<dbReference type="EC" id="3.4.21.53" evidence="1"/>
<reference evidence="3 4" key="1">
    <citation type="submission" date="2013-03" db="EMBL/GenBank/DDBJ databases">
        <title>The Genome Sequence of Enterococcus columbae ATCC_51263 (PacBio/Illumina hybrid assembly).</title>
        <authorList>
            <consortium name="The Broad Institute Genomics Platform"/>
            <consortium name="The Broad Institute Genome Sequencing Center for Infectious Disease"/>
            <person name="Earl A."/>
            <person name="Russ C."/>
            <person name="Gilmore M."/>
            <person name="Surin D."/>
            <person name="Walker B."/>
            <person name="Young S."/>
            <person name="Zeng Q."/>
            <person name="Gargeya S."/>
            <person name="Fitzgerald M."/>
            <person name="Haas B."/>
            <person name="Abouelleil A."/>
            <person name="Allen A.W."/>
            <person name="Alvarado L."/>
            <person name="Arachchi H.M."/>
            <person name="Berlin A.M."/>
            <person name="Chapman S.B."/>
            <person name="Gainer-Dewar J."/>
            <person name="Goldberg J."/>
            <person name="Griggs A."/>
            <person name="Gujja S."/>
            <person name="Hansen M."/>
            <person name="Howarth C."/>
            <person name="Imamovic A."/>
            <person name="Ireland A."/>
            <person name="Larimer J."/>
            <person name="McCowan C."/>
            <person name="Murphy C."/>
            <person name="Pearson M."/>
            <person name="Poon T.W."/>
            <person name="Priest M."/>
            <person name="Roberts A."/>
            <person name="Saif S."/>
            <person name="Shea T."/>
            <person name="Sisk P."/>
            <person name="Sykes S."/>
            <person name="Wortman J."/>
            <person name="Nusbaum C."/>
            <person name="Birren B."/>
        </authorList>
    </citation>
    <scope>NUCLEOTIDE SEQUENCE [LARGE SCALE GENOMIC DNA]</scope>
    <source>
        <strain evidence="3 4">ATCC 51263</strain>
    </source>
</reference>
<dbReference type="InterPro" id="IPR036034">
    <property type="entry name" value="PDZ_sf"/>
</dbReference>
<name>S1NFM8_9ENTE</name>
<dbReference type="PATRIC" id="fig|1121865.3.peg.370"/>
<evidence type="ECO:0000259" key="2">
    <source>
        <dbReference type="PROSITE" id="PS51786"/>
    </source>
</evidence>
<dbReference type="GO" id="GO:0004252">
    <property type="term" value="F:serine-type endopeptidase activity"/>
    <property type="evidence" value="ECO:0007669"/>
    <property type="project" value="UniProtKB-UniRule"/>
</dbReference>
<dbReference type="STRING" id="1121865.OMW_00376"/>
<dbReference type="AlphaFoldDB" id="S1NFM8"/>